<gene>
    <name evidence="2" type="ORF">SAMN06273572_103250</name>
</gene>
<feature type="transmembrane region" description="Helical" evidence="1">
    <location>
        <begin position="15"/>
        <end position="33"/>
    </location>
</feature>
<dbReference type="Proteomes" id="UP000220034">
    <property type="component" value="Unassembled WGS sequence"/>
</dbReference>
<dbReference type="AlphaFoldDB" id="A0A2C9CUY5"/>
<evidence type="ECO:0000313" key="2">
    <source>
        <dbReference type="EMBL" id="SOH94219.1"/>
    </source>
</evidence>
<protein>
    <submittedName>
        <fullName evidence="2">Uncharacterized protein</fullName>
    </submittedName>
</protein>
<name>A0A2C9CUY5_9RHOB</name>
<keyword evidence="1" id="KW-0472">Membrane</keyword>
<dbReference type="EMBL" id="OCTN01000003">
    <property type="protein sequence ID" value="SOH94219.1"/>
    <property type="molecule type" value="Genomic_DNA"/>
</dbReference>
<feature type="transmembrane region" description="Helical" evidence="1">
    <location>
        <begin position="197"/>
        <end position="222"/>
    </location>
</feature>
<organism evidence="2 3">
    <name type="scientific">Pontivivens marinum</name>
    <dbReference type="NCBI Taxonomy" id="1690039"/>
    <lineage>
        <taxon>Bacteria</taxon>
        <taxon>Pseudomonadati</taxon>
        <taxon>Pseudomonadota</taxon>
        <taxon>Alphaproteobacteria</taxon>
        <taxon>Rhodobacterales</taxon>
        <taxon>Paracoccaceae</taxon>
        <taxon>Pontivivens</taxon>
    </lineage>
</organism>
<accession>A0A2C9CUY5</accession>
<keyword evidence="3" id="KW-1185">Reference proteome</keyword>
<reference evidence="3" key="1">
    <citation type="submission" date="2017-09" db="EMBL/GenBank/DDBJ databases">
        <authorList>
            <person name="Varghese N."/>
            <person name="Submissions S."/>
        </authorList>
    </citation>
    <scope>NUCLEOTIDE SEQUENCE [LARGE SCALE GENOMIC DNA]</scope>
    <source>
        <strain evidence="3">C7</strain>
    </source>
</reference>
<feature type="transmembrane region" description="Helical" evidence="1">
    <location>
        <begin position="88"/>
        <end position="111"/>
    </location>
</feature>
<feature type="transmembrane region" description="Helical" evidence="1">
    <location>
        <begin position="45"/>
        <end position="67"/>
    </location>
</feature>
<feature type="transmembrane region" description="Helical" evidence="1">
    <location>
        <begin position="151"/>
        <end position="176"/>
    </location>
</feature>
<keyword evidence="1" id="KW-1133">Transmembrane helix</keyword>
<sequence length="294" mass="31736">MYTLLFNSVALMPTVFLRTLPVAILTALVYFGLIQNTSEPLWKLVFIALLTTPCIAIVRMAALRAALVAVDRTTPPTIDHLTKAQMRLAYVNLLPINIVQMLAMFIVTALLSVEITGSAKTIAVQFIGNGTVGELDEIIAEFSAIATAAGWLFSFIAAAGFGAMGTAMAGTAANAAEKKPRHDIVFGVGYNFWRLTVLYYIAQALNGVVVVILAILMMAIFQVGQTDLAIYVAPAAVTIYISLHFATTAAGAALSYGALLDEQAEIREFVQRNLSGPETSNQYLRELRRSRQQG</sequence>
<proteinExistence type="predicted"/>
<evidence type="ECO:0000313" key="3">
    <source>
        <dbReference type="Proteomes" id="UP000220034"/>
    </source>
</evidence>
<evidence type="ECO:0000256" key="1">
    <source>
        <dbReference type="SAM" id="Phobius"/>
    </source>
</evidence>
<dbReference type="OrthoDB" id="9993024at2"/>
<keyword evidence="1" id="KW-0812">Transmembrane</keyword>
<dbReference type="RefSeq" id="WP_097929768.1">
    <property type="nucleotide sequence ID" value="NZ_OCTN01000003.1"/>
</dbReference>
<feature type="transmembrane region" description="Helical" evidence="1">
    <location>
        <begin position="228"/>
        <end position="259"/>
    </location>
</feature>